<keyword evidence="4 5" id="KW-0472">Membrane</keyword>
<feature type="transmembrane region" description="Helical" evidence="5">
    <location>
        <begin position="12"/>
        <end position="30"/>
    </location>
</feature>
<evidence type="ECO:0000313" key="6">
    <source>
        <dbReference type="EMBL" id="PZD80124.1"/>
    </source>
</evidence>
<sequence length="305" mass="32346">MELFLPVAHMAVNIWLIIGFGLIVGFLSGLTGVGGGFLITPLLIFVGVPPLVAVGTGAAQIVGASAVGSYAHWRMGNVDMRMAFILLAGSWMGGLLGVHVARILDASGYFGLVVTFLYVGLLGFIGISMLVESTLAMRWGHHPGKNKKKARAGIPWLDRLPWRMEFPVSGLRLSILAPVLLGFVVGIMAALMGVGGGFVMVPIMLYLLKMPTRVVVGTSLFQLLFTSAEVGILQAGMNHAVDPYLVLALVLGSIFGTQFGARLGALMRGEQLRLVLALVVMGVAIKMGLGLVIPPEHLYSMARVV</sequence>
<evidence type="ECO:0000256" key="3">
    <source>
        <dbReference type="ARBA" id="ARBA00022989"/>
    </source>
</evidence>
<accession>A0A2W1KEG0</accession>
<comment type="similarity">
    <text evidence="5">Belongs to the 4-toluene sulfonate uptake permease (TSUP) (TC 2.A.102) family.</text>
</comment>
<evidence type="ECO:0000313" key="7">
    <source>
        <dbReference type="Proteomes" id="UP000248886"/>
    </source>
</evidence>
<evidence type="ECO:0000256" key="2">
    <source>
        <dbReference type="ARBA" id="ARBA00022692"/>
    </source>
</evidence>
<comment type="caution">
    <text evidence="6">The sequence shown here is derived from an EMBL/GenBank/DDBJ whole genome shotgun (WGS) entry which is preliminary data.</text>
</comment>
<gene>
    <name evidence="6" type="ORF">DN052_14560</name>
</gene>
<dbReference type="PANTHER" id="PTHR43701:SF12">
    <property type="entry name" value="MEMBRANE TRANSPORTER PROTEIN YTNM-RELATED"/>
    <property type="match status" value="1"/>
</dbReference>
<organism evidence="6 7">
    <name type="scientific">Acidithiobacillus ferrooxidans</name>
    <name type="common">Thiobacillus ferrooxidans</name>
    <dbReference type="NCBI Taxonomy" id="920"/>
    <lineage>
        <taxon>Bacteria</taxon>
        <taxon>Pseudomonadati</taxon>
        <taxon>Pseudomonadota</taxon>
        <taxon>Acidithiobacillia</taxon>
        <taxon>Acidithiobacillales</taxon>
        <taxon>Acidithiobacillaceae</taxon>
        <taxon>Acidithiobacillus</taxon>
    </lineage>
</organism>
<dbReference type="OrthoDB" id="457670at2"/>
<feature type="transmembrane region" description="Helical" evidence="5">
    <location>
        <begin position="273"/>
        <end position="293"/>
    </location>
</feature>
<proteinExistence type="inferred from homology"/>
<evidence type="ECO:0000256" key="5">
    <source>
        <dbReference type="RuleBase" id="RU363041"/>
    </source>
</evidence>
<dbReference type="EMBL" id="QKQP01000011">
    <property type="protein sequence ID" value="PZD80124.1"/>
    <property type="molecule type" value="Genomic_DNA"/>
</dbReference>
<reference evidence="6 7" key="1">
    <citation type="submission" date="2018-06" db="EMBL/GenBank/DDBJ databases">
        <title>Draft sequence of Acidithiobacillus ferrooxidans CCM 4253.</title>
        <authorList>
            <person name="Moya-Beltran A."/>
            <person name="Castro M."/>
            <person name="Covarrubias P.C."/>
            <person name="Issotta F."/>
            <person name="Janiczek O."/>
            <person name="Mandl M."/>
            <person name="Kucera J."/>
            <person name="Quatrini R."/>
        </authorList>
    </citation>
    <scope>NUCLEOTIDE SEQUENCE [LARGE SCALE GENOMIC DNA]</scope>
    <source>
        <strain evidence="6 7">CCM 4253</strain>
    </source>
</reference>
<evidence type="ECO:0000256" key="4">
    <source>
        <dbReference type="ARBA" id="ARBA00023136"/>
    </source>
</evidence>
<dbReference type="GO" id="GO:0005886">
    <property type="term" value="C:plasma membrane"/>
    <property type="evidence" value="ECO:0007669"/>
    <property type="project" value="UniProtKB-SubCell"/>
</dbReference>
<dbReference type="InterPro" id="IPR002781">
    <property type="entry name" value="TM_pro_TauE-like"/>
</dbReference>
<feature type="transmembrane region" description="Helical" evidence="5">
    <location>
        <begin position="42"/>
        <end position="62"/>
    </location>
</feature>
<dbReference type="AlphaFoldDB" id="A0A2W1KEG0"/>
<keyword evidence="2 5" id="KW-0812">Transmembrane</keyword>
<evidence type="ECO:0000256" key="1">
    <source>
        <dbReference type="ARBA" id="ARBA00004141"/>
    </source>
</evidence>
<comment type="subcellular location">
    <subcellularLocation>
        <location evidence="5">Cell membrane</location>
        <topology evidence="5">Multi-pass membrane protein</topology>
    </subcellularLocation>
    <subcellularLocation>
        <location evidence="1">Membrane</location>
        <topology evidence="1">Multi-pass membrane protein</topology>
    </subcellularLocation>
</comment>
<dbReference type="Proteomes" id="UP000248886">
    <property type="component" value="Unassembled WGS sequence"/>
</dbReference>
<feature type="transmembrane region" description="Helical" evidence="5">
    <location>
        <begin position="82"/>
        <end position="101"/>
    </location>
</feature>
<dbReference type="RefSeq" id="WP_012537085.1">
    <property type="nucleotide sequence ID" value="NZ_CP040511.1"/>
</dbReference>
<dbReference type="PANTHER" id="PTHR43701">
    <property type="entry name" value="MEMBRANE TRANSPORTER PROTEIN MJ0441-RELATED"/>
    <property type="match status" value="1"/>
</dbReference>
<feature type="transmembrane region" description="Helical" evidence="5">
    <location>
        <begin position="175"/>
        <end position="208"/>
    </location>
</feature>
<dbReference type="InterPro" id="IPR051598">
    <property type="entry name" value="TSUP/Inactive_protease-like"/>
</dbReference>
<dbReference type="Pfam" id="PF01925">
    <property type="entry name" value="TauE"/>
    <property type="match status" value="1"/>
</dbReference>
<name>A0A2W1KEG0_ACIFR</name>
<protein>
    <recommendedName>
        <fullName evidence="5">Probable membrane transporter protein</fullName>
    </recommendedName>
</protein>
<feature type="transmembrane region" description="Helical" evidence="5">
    <location>
        <begin position="243"/>
        <end position="261"/>
    </location>
</feature>
<feature type="transmembrane region" description="Helical" evidence="5">
    <location>
        <begin position="108"/>
        <end position="131"/>
    </location>
</feature>
<feature type="transmembrane region" description="Helical" evidence="5">
    <location>
        <begin position="220"/>
        <end position="237"/>
    </location>
</feature>
<keyword evidence="3 5" id="KW-1133">Transmembrane helix</keyword>
<keyword evidence="5" id="KW-1003">Cell membrane</keyword>